<dbReference type="AlphaFoldDB" id="C7HT26"/>
<comment type="caution">
    <text evidence="9">The sequence shown here is derived from an EMBL/GenBank/DDBJ whole genome shotgun (WGS) entry which is preliminary data.</text>
</comment>
<keyword evidence="10" id="KW-1185">Reference proteome</keyword>
<feature type="transmembrane region" description="Helical" evidence="7">
    <location>
        <begin position="72"/>
        <end position="90"/>
    </location>
</feature>
<evidence type="ECO:0000313" key="10">
    <source>
        <dbReference type="Proteomes" id="UP000003821"/>
    </source>
</evidence>
<evidence type="ECO:0000256" key="4">
    <source>
        <dbReference type="ARBA" id="ARBA00022840"/>
    </source>
</evidence>
<dbReference type="PROSITE" id="PS50893">
    <property type="entry name" value="ABC_TRANSPORTER_2"/>
    <property type="match status" value="1"/>
</dbReference>
<dbReference type="Proteomes" id="UP000003821">
    <property type="component" value="Unassembled WGS sequence"/>
</dbReference>
<evidence type="ECO:0000313" key="9">
    <source>
        <dbReference type="EMBL" id="EEU13292.1"/>
    </source>
</evidence>
<evidence type="ECO:0000259" key="8">
    <source>
        <dbReference type="PROSITE" id="PS50893"/>
    </source>
</evidence>
<dbReference type="InterPro" id="IPR017871">
    <property type="entry name" value="ABC_transporter-like_CS"/>
</dbReference>
<reference evidence="9 10" key="1">
    <citation type="submission" date="2009-08" db="EMBL/GenBank/DDBJ databases">
        <authorList>
            <person name="Muzny D."/>
            <person name="Qin X."/>
            <person name="Deng J."/>
            <person name="Jiang H."/>
            <person name="Liu Y."/>
            <person name="Qu J."/>
            <person name="Song X.-Z."/>
            <person name="Zhang L."/>
            <person name="Thornton R."/>
            <person name="Coyle M."/>
            <person name="Francisco L."/>
            <person name="Jackson L."/>
            <person name="Javaid M."/>
            <person name="Korchina V."/>
            <person name="Kovar C."/>
            <person name="Mata R."/>
            <person name="Mathew T."/>
            <person name="Ngo R."/>
            <person name="Nguyen L."/>
            <person name="Nguyen N."/>
            <person name="Okwuonu G."/>
            <person name="Ongeri F."/>
            <person name="Pham C."/>
            <person name="Simmons D."/>
            <person name="Wilczek-Boney K."/>
            <person name="Hale W."/>
            <person name="Jakkamsetti A."/>
            <person name="Pham P."/>
            <person name="Ruth R."/>
            <person name="San Lucas F."/>
            <person name="Warren J."/>
            <person name="Zhang J."/>
            <person name="Zhao Z."/>
            <person name="Zhou C."/>
            <person name="Zhu D."/>
            <person name="Lee S."/>
            <person name="Bess C."/>
            <person name="Blankenburg K."/>
            <person name="Forbes L."/>
            <person name="Fu Q."/>
            <person name="Gubbala S."/>
            <person name="Hirani K."/>
            <person name="Jayaseelan J.C."/>
            <person name="Lara F."/>
            <person name="Munidasa M."/>
            <person name="Palculict T."/>
            <person name="Patil S."/>
            <person name="Pu L.-L."/>
            <person name="Saada N."/>
            <person name="Tang L."/>
            <person name="Weissenberger G."/>
            <person name="Zhu Y."/>
            <person name="Hemphill L."/>
            <person name="Shang Y."/>
            <person name="Youmans B."/>
            <person name="Ayvaz T."/>
            <person name="Ross M."/>
            <person name="Santibanez J."/>
            <person name="Aqrawi P."/>
            <person name="Gross S."/>
            <person name="Joshi V."/>
            <person name="Fowler G."/>
            <person name="Nazareth L."/>
            <person name="Reid J."/>
            <person name="Worley K."/>
            <person name="Petrosino J."/>
            <person name="Highlander S."/>
            <person name="Gibbs R."/>
            <person name="Gibbs R."/>
        </authorList>
    </citation>
    <scope>NUCLEOTIDE SEQUENCE [LARGE SCALE GENOMIC DNA]</scope>
    <source>
        <strain evidence="9 10">ATCC 51170</strain>
    </source>
</reference>
<protein>
    <submittedName>
        <fullName evidence="9">ABC transporter, ATP-binding protein</fullName>
    </submittedName>
</protein>
<dbReference type="GO" id="GO:0034040">
    <property type="term" value="F:ATPase-coupled lipid transmembrane transporter activity"/>
    <property type="evidence" value="ECO:0007669"/>
    <property type="project" value="TreeGrafter"/>
</dbReference>
<dbReference type="PROSITE" id="PS00211">
    <property type="entry name" value="ABC_TRANSPORTER_1"/>
    <property type="match status" value="1"/>
</dbReference>
<dbReference type="Gene3D" id="3.40.50.300">
    <property type="entry name" value="P-loop containing nucleotide triphosphate hydrolases"/>
    <property type="match status" value="1"/>
</dbReference>
<gene>
    <name evidence="9" type="ORF">HMPREF0078_0427</name>
</gene>
<dbReference type="CDD" id="cd03228">
    <property type="entry name" value="ABCC_MRP_Like"/>
    <property type="match status" value="1"/>
</dbReference>
<feature type="transmembrane region" description="Helical" evidence="7">
    <location>
        <begin position="151"/>
        <end position="173"/>
    </location>
</feature>
<evidence type="ECO:0000256" key="2">
    <source>
        <dbReference type="ARBA" id="ARBA00022692"/>
    </source>
</evidence>
<dbReference type="InterPro" id="IPR003593">
    <property type="entry name" value="AAA+_ATPase"/>
</dbReference>
<feature type="transmembrane region" description="Helical" evidence="7">
    <location>
        <begin position="44"/>
        <end position="66"/>
    </location>
</feature>
<dbReference type="GO" id="GO:0016887">
    <property type="term" value="F:ATP hydrolysis activity"/>
    <property type="evidence" value="ECO:0007669"/>
    <property type="project" value="InterPro"/>
</dbReference>
<dbReference type="GO" id="GO:0005886">
    <property type="term" value="C:plasma membrane"/>
    <property type="evidence" value="ECO:0007669"/>
    <property type="project" value="UniProtKB-SubCell"/>
</dbReference>
<dbReference type="Pfam" id="PF00005">
    <property type="entry name" value="ABC_tran"/>
    <property type="match status" value="1"/>
</dbReference>
<evidence type="ECO:0000256" key="5">
    <source>
        <dbReference type="ARBA" id="ARBA00022989"/>
    </source>
</evidence>
<organism evidence="9 10">
    <name type="scientific">Anaerococcus vaginalis ATCC 51170</name>
    <dbReference type="NCBI Taxonomy" id="655811"/>
    <lineage>
        <taxon>Bacteria</taxon>
        <taxon>Bacillati</taxon>
        <taxon>Bacillota</taxon>
        <taxon>Tissierellia</taxon>
        <taxon>Tissierellales</taxon>
        <taxon>Peptoniphilaceae</taxon>
        <taxon>Anaerococcus</taxon>
    </lineage>
</organism>
<dbReference type="HOGENOM" id="CLU_000604_84_3_9"/>
<dbReference type="PANTHER" id="PTHR24221:SF654">
    <property type="entry name" value="ATP-BINDING CASSETTE SUB-FAMILY B MEMBER 6"/>
    <property type="match status" value="1"/>
</dbReference>
<name>C7HT26_9FIRM</name>
<dbReference type="GO" id="GO:0005524">
    <property type="term" value="F:ATP binding"/>
    <property type="evidence" value="ECO:0007669"/>
    <property type="project" value="UniProtKB-KW"/>
</dbReference>
<evidence type="ECO:0000256" key="1">
    <source>
        <dbReference type="ARBA" id="ARBA00004651"/>
    </source>
</evidence>
<dbReference type="eggNOG" id="COG1132">
    <property type="taxonomic scope" value="Bacteria"/>
</dbReference>
<dbReference type="EMBL" id="ACXU01000005">
    <property type="protein sequence ID" value="EEU13292.1"/>
    <property type="molecule type" value="Genomic_DNA"/>
</dbReference>
<keyword evidence="3" id="KW-0547">Nucleotide-binding</keyword>
<dbReference type="InterPro" id="IPR027417">
    <property type="entry name" value="P-loop_NTPase"/>
</dbReference>
<dbReference type="InterPro" id="IPR003439">
    <property type="entry name" value="ABC_transporter-like_ATP-bd"/>
</dbReference>
<dbReference type="SMART" id="SM00382">
    <property type="entry name" value="AAA"/>
    <property type="match status" value="1"/>
</dbReference>
<comment type="subcellular location">
    <subcellularLocation>
        <location evidence="1">Cell membrane</location>
        <topology evidence="1">Multi-pass membrane protein</topology>
    </subcellularLocation>
</comment>
<keyword evidence="4 9" id="KW-0067">ATP-binding</keyword>
<feature type="transmembrane region" description="Helical" evidence="7">
    <location>
        <begin position="208"/>
        <end position="229"/>
    </location>
</feature>
<evidence type="ECO:0000256" key="3">
    <source>
        <dbReference type="ARBA" id="ARBA00022741"/>
    </source>
</evidence>
<feature type="domain" description="ABC transporter" evidence="8">
    <location>
        <begin position="251"/>
        <end position="458"/>
    </location>
</feature>
<keyword evidence="2 7" id="KW-0812">Transmembrane</keyword>
<keyword evidence="6 7" id="KW-0472">Membrane</keyword>
<dbReference type="SUPFAM" id="SSF90123">
    <property type="entry name" value="ABC transporter transmembrane region"/>
    <property type="match status" value="1"/>
</dbReference>
<evidence type="ECO:0000256" key="7">
    <source>
        <dbReference type="SAM" id="Phobius"/>
    </source>
</evidence>
<dbReference type="InterPro" id="IPR039421">
    <property type="entry name" value="Type_1_exporter"/>
</dbReference>
<dbReference type="PANTHER" id="PTHR24221">
    <property type="entry name" value="ATP-BINDING CASSETTE SUB-FAMILY B"/>
    <property type="match status" value="1"/>
</dbReference>
<dbReference type="InterPro" id="IPR036640">
    <property type="entry name" value="ABC1_TM_sf"/>
</dbReference>
<sequence length="458" mass="52569">MDKYLCVVFAENCNELSVKDFENEEVYNKIGQINRFGKDKVVEIFFNIVQFIESVIAIITISGIIFSSSNNSWVIIILIPIINFLINIRFGKYIYNIENDNIVLYRKQEYCNYLISNNIACKERIFYNFGESLIKKLDQVTDAIILKNKKITVLTLLINSIFNIIELIAKVYLILVESISVFTNDGLLGSILAYIYSLDIVMQKTNLLLGNMLLIISNRLYVETFFGLIDKNNTNNKKTDDLRKINKINQIELKNISYSYDGNKNVLSNINIKFDHNGLYIIKGGNGRGKSTLLKLLCGLYFDYTGEIRVNGLNISSYSLLEYRARIGVVFQDFNRYETSVKANIALNKMNETDCVLKIKKLLNSKGIKIKDINPNTILGNWFGGKELSGGEWQKIAFLRSLYNENDILIADEPTSNLDFQSKQKLVEFFIEESKKKIIILATHDDIFDTIEHIPIVI</sequence>
<evidence type="ECO:0000256" key="6">
    <source>
        <dbReference type="ARBA" id="ARBA00023136"/>
    </source>
</evidence>
<proteinExistence type="predicted"/>
<keyword evidence="5 7" id="KW-1133">Transmembrane helix</keyword>
<dbReference type="SUPFAM" id="SSF52540">
    <property type="entry name" value="P-loop containing nucleoside triphosphate hydrolases"/>
    <property type="match status" value="1"/>
</dbReference>
<accession>C7HT26</accession>